<dbReference type="OrthoDB" id="365605at2759"/>
<reference evidence="1" key="2">
    <citation type="submission" date="2022-10" db="EMBL/GenBank/DDBJ databases">
        <authorList>
            <consortium name="ENA_rothamsted_submissions"/>
            <consortium name="culmorum"/>
            <person name="King R."/>
        </authorList>
    </citation>
    <scope>NUCLEOTIDE SEQUENCE</scope>
</reference>
<evidence type="ECO:0000313" key="1">
    <source>
        <dbReference type="EMBL" id="CAH1155869.1"/>
    </source>
</evidence>
<dbReference type="AlphaFoldDB" id="A0A9P0DIK5"/>
<protein>
    <recommendedName>
        <fullName evidence="3">VWFC domain-containing protein</fullName>
    </recommendedName>
</protein>
<keyword evidence="2" id="KW-1185">Reference proteome</keyword>
<evidence type="ECO:0000313" key="2">
    <source>
        <dbReference type="Proteomes" id="UP001153737"/>
    </source>
</evidence>
<evidence type="ECO:0008006" key="3">
    <source>
        <dbReference type="Google" id="ProtNLM"/>
    </source>
</evidence>
<gene>
    <name evidence="1" type="ORF">PHAECO_LOCUS6329</name>
</gene>
<reference evidence="1" key="1">
    <citation type="submission" date="2022-01" db="EMBL/GenBank/DDBJ databases">
        <authorList>
            <person name="King R."/>
        </authorList>
    </citation>
    <scope>NUCLEOTIDE SEQUENCE</scope>
</reference>
<dbReference type="Proteomes" id="UP001153737">
    <property type="component" value="Chromosome 2"/>
</dbReference>
<name>A0A9P0DIK5_PHACE</name>
<accession>A0A9P0DIK5</accession>
<dbReference type="EMBL" id="OU896708">
    <property type="protein sequence ID" value="CAH1155869.1"/>
    <property type="molecule type" value="Genomic_DNA"/>
</dbReference>
<sequence length="312" mass="35203">YCCQYVYFSTNYYTYCHSLWNIYLLWTKTVKMEICIPFLLAFIAFYEVEAAIDCDTLGTIIYEDIGCRPVTKEGQNCPVKYDCDTVPRNNTCMFRGRTLSVGQQVDNDLTYDSCNVGCHCRNTGKFECAVLDCPEWLGIHPGPGCYKTYDVNKCCSVGKNCHSAKQTIGECVVDNEKYLEGQKFYPDNTCLKCVCPKEFNGKLEAPHCKRTRCSSQIRHSQDIANNCAPYYDTTKDGVICCPDAWVCPTPTDKIITVNPNADKSSDLTCKFGDKTLKLGEGLESKVNYYDGSTKKARCECILPPLLTCRQII</sequence>
<proteinExistence type="predicted"/>
<feature type="non-terminal residue" evidence="1">
    <location>
        <position position="312"/>
    </location>
</feature>
<organism evidence="1 2">
    <name type="scientific">Phaedon cochleariae</name>
    <name type="common">Mustard beetle</name>
    <dbReference type="NCBI Taxonomy" id="80249"/>
    <lineage>
        <taxon>Eukaryota</taxon>
        <taxon>Metazoa</taxon>
        <taxon>Ecdysozoa</taxon>
        <taxon>Arthropoda</taxon>
        <taxon>Hexapoda</taxon>
        <taxon>Insecta</taxon>
        <taxon>Pterygota</taxon>
        <taxon>Neoptera</taxon>
        <taxon>Endopterygota</taxon>
        <taxon>Coleoptera</taxon>
        <taxon>Polyphaga</taxon>
        <taxon>Cucujiformia</taxon>
        <taxon>Chrysomeloidea</taxon>
        <taxon>Chrysomelidae</taxon>
        <taxon>Chrysomelinae</taxon>
        <taxon>Chrysomelini</taxon>
        <taxon>Phaedon</taxon>
    </lineage>
</organism>